<protein>
    <submittedName>
        <fullName evidence="3">Uncharacterized protein</fullName>
    </submittedName>
</protein>
<feature type="region of interest" description="Disordered" evidence="2">
    <location>
        <begin position="771"/>
        <end position="823"/>
    </location>
</feature>
<feature type="coiled-coil region" evidence="1">
    <location>
        <begin position="1473"/>
        <end position="1535"/>
    </location>
</feature>
<keyword evidence="1" id="KW-0175">Coiled coil</keyword>
<proteinExistence type="predicted"/>
<dbReference type="Proteomes" id="UP000308199">
    <property type="component" value="Unassembled WGS sequence"/>
</dbReference>
<feature type="region of interest" description="Disordered" evidence="2">
    <location>
        <begin position="611"/>
        <end position="678"/>
    </location>
</feature>
<feature type="region of interest" description="Disordered" evidence="2">
    <location>
        <begin position="503"/>
        <end position="535"/>
    </location>
</feature>
<feature type="compositionally biased region" description="Low complexity" evidence="2">
    <location>
        <begin position="404"/>
        <end position="413"/>
    </location>
</feature>
<feature type="coiled-coil region" evidence="1">
    <location>
        <begin position="1571"/>
        <end position="1605"/>
    </location>
</feature>
<dbReference type="EMBL" id="SGPK01000064">
    <property type="protein sequence ID" value="THH09411.1"/>
    <property type="molecule type" value="Genomic_DNA"/>
</dbReference>
<feature type="compositionally biased region" description="Basic and acidic residues" evidence="2">
    <location>
        <begin position="557"/>
        <end position="577"/>
    </location>
</feature>
<accession>A0A4S4LE21</accession>
<evidence type="ECO:0000256" key="2">
    <source>
        <dbReference type="SAM" id="MobiDB-lite"/>
    </source>
</evidence>
<evidence type="ECO:0000313" key="4">
    <source>
        <dbReference type="Proteomes" id="UP000308199"/>
    </source>
</evidence>
<organism evidence="3 4">
    <name type="scientific">Phellinidium pouzarii</name>
    <dbReference type="NCBI Taxonomy" id="167371"/>
    <lineage>
        <taxon>Eukaryota</taxon>
        <taxon>Fungi</taxon>
        <taxon>Dikarya</taxon>
        <taxon>Basidiomycota</taxon>
        <taxon>Agaricomycotina</taxon>
        <taxon>Agaricomycetes</taxon>
        <taxon>Hymenochaetales</taxon>
        <taxon>Hymenochaetaceae</taxon>
        <taxon>Phellinidium</taxon>
    </lineage>
</organism>
<keyword evidence="4" id="KW-1185">Reference proteome</keyword>
<evidence type="ECO:0000256" key="1">
    <source>
        <dbReference type="SAM" id="Coils"/>
    </source>
</evidence>
<feature type="region of interest" description="Disordered" evidence="2">
    <location>
        <begin position="988"/>
        <end position="1032"/>
    </location>
</feature>
<evidence type="ECO:0000313" key="3">
    <source>
        <dbReference type="EMBL" id="THH09411.1"/>
    </source>
</evidence>
<feature type="region of interest" description="Disordered" evidence="2">
    <location>
        <begin position="297"/>
        <end position="319"/>
    </location>
</feature>
<comment type="caution">
    <text evidence="3">The sequence shown here is derived from an EMBL/GenBank/DDBJ whole genome shotgun (WGS) entry which is preliminary data.</text>
</comment>
<feature type="region of interest" description="Disordered" evidence="2">
    <location>
        <begin position="1752"/>
        <end position="1774"/>
    </location>
</feature>
<feature type="compositionally biased region" description="Low complexity" evidence="2">
    <location>
        <begin position="1806"/>
        <end position="1819"/>
    </location>
</feature>
<feature type="region of interest" description="Disordered" evidence="2">
    <location>
        <begin position="557"/>
        <end position="598"/>
    </location>
</feature>
<dbReference type="OrthoDB" id="3357224at2759"/>
<feature type="region of interest" description="Disordered" evidence="2">
    <location>
        <begin position="334"/>
        <end position="426"/>
    </location>
</feature>
<name>A0A4S4LE21_9AGAM</name>
<sequence>MATQHRQPPSRLFIPPMLNPQLMNGVDARTMYSPALQTASQPGFPSVSSAHPFNPMFSLQTPMQTTYFGPPPGAPPRPMHSGHRPSSSIAHGLGIHPSVPLTPLGQQFQPHMMHGGPPGVPSTQPFVPKSRRTPSMIGGPPKALLGGPNRKVSPLPPAAIAIQEKLKSKKVTVKVPDEQAEDASKKSLWSRKPVATSQLKIFPEFSPAETTSIELYPDEGYRRHLPLTVDVFLPGQGAWDLMKEQEIDEKLERLGIERRTELAVPEIYAPHNRSASISSPADPALLMYKLNKLQQQQSAANSLSTSPHPIPSSASPNSQFSARVQTHGYIFEHDSASGNMEPDAEGDNTAKVSSPVGIFAPQGRIPAQLSVPSVPSRAESRPDFNRGFGLDIPEEEEEEEKFQQAEPPAEAPITEPPEEQQETVSLSEDVQPIIMQDTVVGASKAGIHTRHASRVSVTLSVASVSKHLDETMVSHSRKASIEMQLGAEGEREIEVVDPLNEWTGSEDVRSAEELSEDQESIGEWSNPSDEERARHERLHRRYLRRIHREAIREQEIPRRIPEFPRPPEDQYVYRDGDSDIISNPSEEGRPVANYSNLNLDNQHYPKQAVDANSRVSRPLPPLPHSRDPSNPYSYYGSLPSHSRGPSDHFVNGQLNVPDSRPDSARHGKTPSISSSTKKDLNPFAKPFVFGARPAFTSAVAPPSVPVSVQSETASSPAQISAPSHSRLPSIGTTHVLNAGAQEFKPGGFTFRPPEGVPKLAFPEPIIPITEASRPLPETPMAGMSRAVQGREKRQRTSLSPLGSDSYESEDEEGHDSMSSFRFPRAPESTMVFTRSAPTSPSPATNRSAAALNASAKPFTFSGFSNLPPILPPLLGQEQRSLVDTLTATDLLSINATRGSVLNDDQRSPELTLPSTHRQKRAPIPLDFKHPISTNMVPAGLFKNLANGDAEERVRSARAQGSSLEFSDARSDVSLDDLSVPAISRKATKRVAKPEDLDVSQDGYDVSSKGTSHSRRSSMATSDSPDFRESIVPPNTTLYSDGLRLTETIESILDQKIDSLRQDLISHAPVEGDFVSNSTSELVKEAMAMFRTQLCESATKGLEDSSMDARGELDFEMIKSIIEQGHENTRKHIQEDLATILRNIKDSEGSATPGSILDLVRGLQELKANILASNAHLSDRLSAVEATSPYAIHQEREQFIFDLLSALGPQLAVLRSDPIDYEDLTMQLTQAVKPHISQLIDLASDKRETAELIANRLMPILQSIASTPTVFDTGNLITEMTATINRAIAPVDTHMIKEQVADLVVERLDSRLAVRDNDIAVNFDGMKSKLTDAISPLLVHFDGLSEVIDTLSRGQTDLSMKSFDFISKQSDAVKDISRVAEKLGGVAETVDLVQSLLLQQQEIEKSRNQHLERIETSVESISSTHTDFVGEKEEIMSISKQLLNELTPIPDSVSCALSAYGTKQAEFMSRMQSAQDMSQELRRLTTTNVDLQAQLVKARGLHGQVRVEKDNLNAKVITAESERDRLREKFEEMQAAALVQAAEFAALETRNAEQERAMHTALDRLKISDVNAQTQQERIAELEKTNRELTLEKHQLKLKVDGLEMQAEFVARDKDSTLQALKLLQADRDRLAAQQSYWEEFRRTADQIDTLTNLIGKVESEEVAELKRSRDRSKVLEGEHAALQKRCKEQEAKIASIERSSSTARQSLAQAQQRSVEWEKKAREFEGEVERLTTAFDQSEQTRAQLDADHSLAKLQMEERDAEERLSKDRERKLEEEVASLKTKISDLSSELEEERKVSRATSGQWAASQARPSSRASTAYEMPEPPTPRINGKALARQPISAAPSPPPVTSTWDSIHAPKHVTPLPTPSTPRVRHAIDYNARAPSPALSAISAISAVPTQGDDGWWS</sequence>
<gene>
    <name evidence="3" type="ORF">EW145_g2020</name>
</gene>
<reference evidence="3 4" key="1">
    <citation type="submission" date="2019-02" db="EMBL/GenBank/DDBJ databases">
        <title>Genome sequencing of the rare red list fungi Phellinidium pouzarii.</title>
        <authorList>
            <person name="Buettner E."/>
            <person name="Kellner H."/>
        </authorList>
    </citation>
    <scope>NUCLEOTIDE SEQUENCE [LARGE SCALE GENOMIC DNA]</scope>
    <source>
        <strain evidence="3 4">DSM 108285</strain>
    </source>
</reference>
<feature type="region of interest" description="Disordered" evidence="2">
    <location>
        <begin position="1786"/>
        <end position="1871"/>
    </location>
</feature>